<dbReference type="Proteomes" id="UP000515734">
    <property type="component" value="Chromosome"/>
</dbReference>
<protein>
    <submittedName>
        <fullName evidence="3">Phage capsid protein</fullName>
    </submittedName>
</protein>
<evidence type="ECO:0000313" key="3">
    <source>
        <dbReference type="EMBL" id="BCI53697.1"/>
    </source>
</evidence>
<dbReference type="RefSeq" id="WP_413032392.1">
    <property type="nucleotide sequence ID" value="NZ_JBFOKW010000048.1"/>
</dbReference>
<organism evidence="3 4">
    <name type="scientific">Mycolicibacterium litorale</name>
    <dbReference type="NCBI Taxonomy" id="758802"/>
    <lineage>
        <taxon>Bacteria</taxon>
        <taxon>Bacillati</taxon>
        <taxon>Actinomycetota</taxon>
        <taxon>Actinomycetes</taxon>
        <taxon>Mycobacteriales</taxon>
        <taxon>Mycobacteriaceae</taxon>
        <taxon>Mycolicibacterium</taxon>
    </lineage>
</organism>
<gene>
    <name evidence="3" type="ORF">NIIDNTM18_29750</name>
</gene>
<proteinExistence type="predicted"/>
<dbReference type="NCBIfam" id="TIGR01554">
    <property type="entry name" value="major_cap_HK97"/>
    <property type="match status" value="1"/>
</dbReference>
<dbReference type="EMBL" id="AP023287">
    <property type="protein sequence ID" value="BCI53697.1"/>
    <property type="molecule type" value="Genomic_DNA"/>
</dbReference>
<accession>A0A6S6P893</accession>
<dbReference type="InterPro" id="IPR054612">
    <property type="entry name" value="Phage_capsid-like_C"/>
</dbReference>
<evidence type="ECO:0000259" key="2">
    <source>
        <dbReference type="Pfam" id="PF05065"/>
    </source>
</evidence>
<dbReference type="Gene3D" id="3.30.2320.10">
    <property type="entry name" value="hypothetical protein PF0899 domain"/>
    <property type="match status" value="1"/>
</dbReference>
<dbReference type="AlphaFoldDB" id="A0A6S6P893"/>
<dbReference type="Gene3D" id="3.30.2400.10">
    <property type="entry name" value="Major capsid protein gp5"/>
    <property type="match status" value="1"/>
</dbReference>
<dbReference type="InterPro" id="IPR024455">
    <property type="entry name" value="Phage_capsid"/>
</dbReference>
<dbReference type="Pfam" id="PF05065">
    <property type="entry name" value="Phage_capsid"/>
    <property type="match status" value="1"/>
</dbReference>
<evidence type="ECO:0000256" key="1">
    <source>
        <dbReference type="ARBA" id="ARBA00004328"/>
    </source>
</evidence>
<feature type="domain" description="Phage capsid-like C-terminal" evidence="2">
    <location>
        <begin position="115"/>
        <end position="380"/>
    </location>
</feature>
<reference evidence="3 4" key="1">
    <citation type="submission" date="2020-07" db="EMBL/GenBank/DDBJ databases">
        <title>Complete genome sequence of Mycolicibacterium litorale like strain isolated from cardiac implantable electronic device infection.</title>
        <authorList>
            <person name="Fukano H."/>
            <person name="Miyama H."/>
            <person name="Hoshino Y."/>
        </authorList>
    </citation>
    <scope>NUCLEOTIDE SEQUENCE [LARGE SCALE GENOMIC DNA]</scope>
    <source>
        <strain evidence="3 4">NIIDNTM18</strain>
    </source>
</reference>
<dbReference type="SUPFAM" id="SSF56563">
    <property type="entry name" value="Major capsid protein gp5"/>
    <property type="match status" value="1"/>
</dbReference>
<sequence length="384" mass="41648">MEKFLAQLIEARRTAMTERIALLDRARSEDREHLNDAEQRSYDRLSGDIAALDDRIDETQAEIKRAGHGNPDVEHVRRAQRGGVTEARDWAQRAATELLRLGGESRAISSGSLDVPSLINPSITPMSRPQRLIDLLVNRLPLNDGAAFEYHRQTVRTNNAAPVADNALKPTSVMTLTPVEDRARVIAHLSEPVPNRLVMDVPGFQDWLTTDLAEGVLDALERQVINGDAIGENFDGVLHVAGTRQVAFTTDVPRTLRKALTVAQNAGENPNAIVLSPSDAEDLDLSREGAGGGWLLPNALTGTPGGNIFGGPTITRVISPSMPAGLAVLGDWSKIQLMIREQVGVQIDAGGDLFTHNQFRARAEMRCGVAHLRPSAFIVADLVA</sequence>
<comment type="subcellular location">
    <subcellularLocation>
        <location evidence="1">Virion</location>
    </subcellularLocation>
</comment>
<evidence type="ECO:0000313" key="4">
    <source>
        <dbReference type="Proteomes" id="UP000515734"/>
    </source>
</evidence>
<name>A0A6S6P893_9MYCO</name>